<proteinExistence type="predicted"/>
<evidence type="ECO:0000313" key="2">
    <source>
        <dbReference type="Proteomes" id="UP000824366"/>
    </source>
</evidence>
<sequence>MQGFYYSGFFEDHKFFGELKYVCNGGVDAFQKMRSYFKSSYTKLLEQAYQEGSRLYASAFDETELDWIVGSSDSTLSSAIELTLFRFAQFDFKTVKGDILTGIYDRFMDREQRKKNWVNFTVLPQLQGT</sequence>
<protein>
    <submittedName>
        <fullName evidence="1">Uncharacterized protein</fullName>
    </submittedName>
</protein>
<dbReference type="Proteomes" id="UP000824366">
    <property type="component" value="Chromosome"/>
</dbReference>
<name>A0ABN6D8V9_9BURK</name>
<reference evidence="1 2" key="1">
    <citation type="journal article" date="2021" name="Microbiol. Spectr.">
        <title>A Single Bacterium Capable of Oxidation and Reduction of Iron at Circumneutral pH.</title>
        <authorList>
            <person name="Kato S."/>
            <person name="Ohkuma M."/>
        </authorList>
    </citation>
    <scope>NUCLEOTIDE SEQUENCE [LARGE SCALE GENOMIC DNA]</scope>
    <source>
        <strain evidence="1 2">MIZ03</strain>
    </source>
</reference>
<evidence type="ECO:0000313" key="1">
    <source>
        <dbReference type="EMBL" id="BCO27319.1"/>
    </source>
</evidence>
<accession>A0ABN6D8V9</accession>
<gene>
    <name evidence="1" type="ORF">MIZ03_2207</name>
</gene>
<keyword evidence="2" id="KW-1185">Reference proteome</keyword>
<dbReference type="EMBL" id="AP024238">
    <property type="protein sequence ID" value="BCO27319.1"/>
    <property type="molecule type" value="Genomic_DNA"/>
</dbReference>
<organism evidence="1 2">
    <name type="scientific">Rhodoferax lithotrophicus</name>
    <dbReference type="NCBI Taxonomy" id="2798804"/>
    <lineage>
        <taxon>Bacteria</taxon>
        <taxon>Pseudomonadati</taxon>
        <taxon>Pseudomonadota</taxon>
        <taxon>Betaproteobacteria</taxon>
        <taxon>Burkholderiales</taxon>
        <taxon>Comamonadaceae</taxon>
        <taxon>Rhodoferax</taxon>
    </lineage>
</organism>
<dbReference type="RefSeq" id="WP_223912153.1">
    <property type="nucleotide sequence ID" value="NZ_AP024238.1"/>
</dbReference>